<evidence type="ECO:0000313" key="1">
    <source>
        <dbReference type="EMBL" id="KAH7538282.1"/>
    </source>
</evidence>
<proteinExistence type="predicted"/>
<sequence length="178" mass="20770">MKVKNGRYSLDVSKSNIVNFFYNPLFKVEGPWDWRDTLRFDGREDEGKLEAVTQFCRKKYGPKKELLLDENEFPALYKATSYVEYGNDRGSATQLKDVSDAIQAKNLARPKFDVGVLVNNVGIAYPYVLPRSGQGVAKEHQEHQHYKGYSRMFFPECHRRSKFKQKLCRFNTMDPNRN</sequence>
<organism evidence="1 2">
    <name type="scientific">Ziziphus jujuba var. spinosa</name>
    <dbReference type="NCBI Taxonomy" id="714518"/>
    <lineage>
        <taxon>Eukaryota</taxon>
        <taxon>Viridiplantae</taxon>
        <taxon>Streptophyta</taxon>
        <taxon>Embryophyta</taxon>
        <taxon>Tracheophyta</taxon>
        <taxon>Spermatophyta</taxon>
        <taxon>Magnoliopsida</taxon>
        <taxon>eudicotyledons</taxon>
        <taxon>Gunneridae</taxon>
        <taxon>Pentapetalae</taxon>
        <taxon>rosids</taxon>
        <taxon>fabids</taxon>
        <taxon>Rosales</taxon>
        <taxon>Rhamnaceae</taxon>
        <taxon>Paliureae</taxon>
        <taxon>Ziziphus</taxon>
    </lineage>
</organism>
<accession>A0A978VRV7</accession>
<comment type="caution">
    <text evidence="1">The sequence shown here is derived from an EMBL/GenBank/DDBJ whole genome shotgun (WGS) entry which is preliminary data.</text>
</comment>
<dbReference type="EMBL" id="JAEACU010000003">
    <property type="protein sequence ID" value="KAH7538282.1"/>
    <property type="molecule type" value="Genomic_DNA"/>
</dbReference>
<gene>
    <name evidence="1" type="ORF">FEM48_Zijuj03G0183000</name>
</gene>
<name>A0A978VRV7_ZIZJJ</name>
<dbReference type="AlphaFoldDB" id="A0A978VRV7"/>
<evidence type="ECO:0000313" key="2">
    <source>
        <dbReference type="Proteomes" id="UP000813462"/>
    </source>
</evidence>
<dbReference type="Proteomes" id="UP000813462">
    <property type="component" value="Unassembled WGS sequence"/>
</dbReference>
<reference evidence="1" key="1">
    <citation type="journal article" date="2021" name="Front. Plant Sci.">
        <title>Chromosome-Scale Genome Assembly for Chinese Sour Jujube and Insights Into Its Genome Evolution and Domestication Signature.</title>
        <authorList>
            <person name="Shen L.-Y."/>
            <person name="Luo H."/>
            <person name="Wang X.-L."/>
            <person name="Wang X.-M."/>
            <person name="Qiu X.-J."/>
            <person name="Liu H."/>
            <person name="Zhou S.-S."/>
            <person name="Jia K.-H."/>
            <person name="Nie S."/>
            <person name="Bao Y.-T."/>
            <person name="Zhang R.-G."/>
            <person name="Yun Q.-Z."/>
            <person name="Chai Y.-H."/>
            <person name="Lu J.-Y."/>
            <person name="Li Y."/>
            <person name="Zhao S.-W."/>
            <person name="Mao J.-F."/>
            <person name="Jia S.-G."/>
            <person name="Mao Y.-M."/>
        </authorList>
    </citation>
    <scope>NUCLEOTIDE SEQUENCE</scope>
    <source>
        <strain evidence="1">AT0</strain>
        <tissue evidence="1">Leaf</tissue>
    </source>
</reference>
<protein>
    <submittedName>
        <fullName evidence="1">Uncharacterized protein</fullName>
    </submittedName>
</protein>